<evidence type="ECO:0000313" key="3">
    <source>
        <dbReference type="Proteomes" id="UP000267606"/>
    </source>
</evidence>
<dbReference type="STRING" id="387005.A0A183HJI4"/>
<reference evidence="4" key="1">
    <citation type="submission" date="2016-06" db="UniProtKB">
        <authorList>
            <consortium name="WormBaseParasite"/>
        </authorList>
    </citation>
    <scope>IDENTIFICATION</scope>
</reference>
<evidence type="ECO:0000313" key="2">
    <source>
        <dbReference type="EMBL" id="VDO52023.1"/>
    </source>
</evidence>
<keyword evidence="1" id="KW-0175">Coiled coil</keyword>
<name>A0A183HJI4_9BILA</name>
<feature type="coiled-coil region" evidence="1">
    <location>
        <begin position="34"/>
        <end position="82"/>
    </location>
</feature>
<gene>
    <name evidence="2" type="ORF">OFLC_LOCUS7645</name>
</gene>
<evidence type="ECO:0000313" key="4">
    <source>
        <dbReference type="WBParaSite" id="OFLC_0000764501-mRNA-1"/>
    </source>
</evidence>
<organism evidence="4">
    <name type="scientific">Onchocerca flexuosa</name>
    <dbReference type="NCBI Taxonomy" id="387005"/>
    <lineage>
        <taxon>Eukaryota</taxon>
        <taxon>Metazoa</taxon>
        <taxon>Ecdysozoa</taxon>
        <taxon>Nematoda</taxon>
        <taxon>Chromadorea</taxon>
        <taxon>Rhabditida</taxon>
        <taxon>Spirurina</taxon>
        <taxon>Spiruromorpha</taxon>
        <taxon>Filarioidea</taxon>
        <taxon>Onchocercidae</taxon>
        <taxon>Onchocerca</taxon>
    </lineage>
</organism>
<sequence length="161" mass="18713">MSSWLRNIQGQLSEFASEVLNEAAEEVDDPESELQVTRKKLVEAEKELSNEKENVQRLKKKIDNLEEELYAKNLELDAVNEKYTDVIVSRDTQIRELQAELERTYHVIHHESSDGDEDSFFPANSTRIARMKDEIDQLRKEAAHWKRLVNEQSEKSGALKV</sequence>
<accession>A0A183HJI4</accession>
<proteinExistence type="predicted"/>
<dbReference type="AlphaFoldDB" id="A0A183HJI4"/>
<evidence type="ECO:0000256" key="1">
    <source>
        <dbReference type="SAM" id="Coils"/>
    </source>
</evidence>
<reference evidence="2 3" key="2">
    <citation type="submission" date="2018-11" db="EMBL/GenBank/DDBJ databases">
        <authorList>
            <consortium name="Pathogen Informatics"/>
        </authorList>
    </citation>
    <scope>NUCLEOTIDE SEQUENCE [LARGE SCALE GENOMIC DNA]</scope>
</reference>
<feature type="coiled-coil region" evidence="1">
    <location>
        <begin position="128"/>
        <end position="155"/>
    </location>
</feature>
<protein>
    <submittedName>
        <fullName evidence="4">Golgin candidate 5</fullName>
    </submittedName>
</protein>
<dbReference type="EMBL" id="UZAJ01008123">
    <property type="protein sequence ID" value="VDO52023.1"/>
    <property type="molecule type" value="Genomic_DNA"/>
</dbReference>
<dbReference type="SUPFAM" id="SSF57997">
    <property type="entry name" value="Tropomyosin"/>
    <property type="match status" value="1"/>
</dbReference>
<dbReference type="Proteomes" id="UP000267606">
    <property type="component" value="Unassembled WGS sequence"/>
</dbReference>
<dbReference type="WBParaSite" id="OFLC_0000764501-mRNA-1">
    <property type="protein sequence ID" value="OFLC_0000764501-mRNA-1"/>
    <property type="gene ID" value="OFLC_0000764501"/>
</dbReference>
<keyword evidence="3" id="KW-1185">Reference proteome</keyword>